<dbReference type="InterPro" id="IPR036390">
    <property type="entry name" value="WH_DNA-bd_sf"/>
</dbReference>
<dbReference type="Pfam" id="PF09339">
    <property type="entry name" value="HTH_IclR"/>
    <property type="match status" value="1"/>
</dbReference>
<dbReference type="SUPFAM" id="SSF55781">
    <property type="entry name" value="GAF domain-like"/>
    <property type="match status" value="1"/>
</dbReference>
<dbReference type="Pfam" id="PF01614">
    <property type="entry name" value="IclR_C"/>
    <property type="match status" value="1"/>
</dbReference>
<evidence type="ECO:0000313" key="6">
    <source>
        <dbReference type="EMBL" id="GAA5164957.1"/>
    </source>
</evidence>
<dbReference type="InterPro" id="IPR050707">
    <property type="entry name" value="HTH_MetabolicPath_Reg"/>
</dbReference>
<dbReference type="PROSITE" id="PS51078">
    <property type="entry name" value="ICLR_ED"/>
    <property type="match status" value="1"/>
</dbReference>
<keyword evidence="3" id="KW-0804">Transcription</keyword>
<evidence type="ECO:0000313" key="7">
    <source>
        <dbReference type="Proteomes" id="UP001428817"/>
    </source>
</evidence>
<dbReference type="InterPro" id="IPR036388">
    <property type="entry name" value="WH-like_DNA-bd_sf"/>
</dbReference>
<dbReference type="PROSITE" id="PS51077">
    <property type="entry name" value="HTH_ICLR"/>
    <property type="match status" value="1"/>
</dbReference>
<dbReference type="PANTHER" id="PTHR30136">
    <property type="entry name" value="HELIX-TURN-HELIX TRANSCRIPTIONAL REGULATOR, ICLR FAMILY"/>
    <property type="match status" value="1"/>
</dbReference>
<comment type="caution">
    <text evidence="6">The sequence shown here is derived from an EMBL/GenBank/DDBJ whole genome shotgun (WGS) entry which is preliminary data.</text>
</comment>
<feature type="domain" description="IclR-ED" evidence="5">
    <location>
        <begin position="97"/>
        <end position="279"/>
    </location>
</feature>
<evidence type="ECO:0000256" key="2">
    <source>
        <dbReference type="ARBA" id="ARBA00023125"/>
    </source>
</evidence>
<dbReference type="Proteomes" id="UP001428817">
    <property type="component" value="Unassembled WGS sequence"/>
</dbReference>
<name>A0ABP9QNJ4_9PSEU</name>
<gene>
    <name evidence="6" type="ORF">GCM10023321_54320</name>
</gene>
<evidence type="ECO:0000256" key="3">
    <source>
        <dbReference type="ARBA" id="ARBA00023163"/>
    </source>
</evidence>
<dbReference type="Gene3D" id="1.10.10.10">
    <property type="entry name" value="Winged helix-like DNA-binding domain superfamily/Winged helix DNA-binding domain"/>
    <property type="match status" value="1"/>
</dbReference>
<evidence type="ECO:0000259" key="5">
    <source>
        <dbReference type="PROSITE" id="PS51078"/>
    </source>
</evidence>
<dbReference type="SUPFAM" id="SSF46785">
    <property type="entry name" value="Winged helix' DNA-binding domain"/>
    <property type="match status" value="1"/>
</dbReference>
<dbReference type="InterPro" id="IPR014757">
    <property type="entry name" value="Tscrpt_reg_IclR_C"/>
</dbReference>
<keyword evidence="1" id="KW-0805">Transcription regulation</keyword>
<keyword evidence="2" id="KW-0238">DNA-binding</keyword>
<dbReference type="PANTHER" id="PTHR30136:SF24">
    <property type="entry name" value="HTH-TYPE TRANSCRIPTIONAL REPRESSOR ALLR"/>
    <property type="match status" value="1"/>
</dbReference>
<dbReference type="Gene3D" id="3.30.450.40">
    <property type="match status" value="1"/>
</dbReference>
<accession>A0ABP9QNJ4</accession>
<feature type="domain" description="HTH iclR-type" evidence="4">
    <location>
        <begin position="35"/>
        <end position="96"/>
    </location>
</feature>
<reference evidence="7" key="1">
    <citation type="journal article" date="2019" name="Int. J. Syst. Evol. Microbiol.">
        <title>The Global Catalogue of Microorganisms (GCM) 10K type strain sequencing project: providing services to taxonomists for standard genome sequencing and annotation.</title>
        <authorList>
            <consortium name="The Broad Institute Genomics Platform"/>
            <consortium name="The Broad Institute Genome Sequencing Center for Infectious Disease"/>
            <person name="Wu L."/>
            <person name="Ma J."/>
        </authorList>
    </citation>
    <scope>NUCLEOTIDE SEQUENCE [LARGE SCALE GENOMIC DNA]</scope>
    <source>
        <strain evidence="7">JCM 18303</strain>
    </source>
</reference>
<dbReference type="SMART" id="SM00346">
    <property type="entry name" value="HTH_ICLR"/>
    <property type="match status" value="1"/>
</dbReference>
<evidence type="ECO:0000259" key="4">
    <source>
        <dbReference type="PROSITE" id="PS51077"/>
    </source>
</evidence>
<evidence type="ECO:0000256" key="1">
    <source>
        <dbReference type="ARBA" id="ARBA00023015"/>
    </source>
</evidence>
<sequence length="279" mass="30581">MTPPAVSEGEAWATVSAMEKSAGPAPAGPVPQYPIESVDNALKILLLMGERSELRLTEVADYLGVASSTAHRLLAMLQYRGFVRQERRSKAYLPGTAMTAVAYSILQRFDVRQTVHPFLEELNRETTETVHMVVMDGATVRFIDAIESPRAVRVASRLGQSMPAHCTSSGKAMLAALSTEQLRRLYPEEELPGLTSRSIRSRAALEQEITGVRRRGYATSSEESEEGVASIAVAFPIERSGLRMAFNTAVPVGRLNRADVKRIGELMRTTVDRAAELLH</sequence>
<proteinExistence type="predicted"/>
<organism evidence="6 7">
    <name type="scientific">Pseudonocardia eucalypti</name>
    <dbReference type="NCBI Taxonomy" id="648755"/>
    <lineage>
        <taxon>Bacteria</taxon>
        <taxon>Bacillati</taxon>
        <taxon>Actinomycetota</taxon>
        <taxon>Actinomycetes</taxon>
        <taxon>Pseudonocardiales</taxon>
        <taxon>Pseudonocardiaceae</taxon>
        <taxon>Pseudonocardia</taxon>
    </lineage>
</organism>
<keyword evidence="7" id="KW-1185">Reference proteome</keyword>
<protein>
    <submittedName>
        <fullName evidence="6">IclR family transcriptional regulator</fullName>
    </submittedName>
</protein>
<dbReference type="EMBL" id="BAABJP010000030">
    <property type="protein sequence ID" value="GAA5164957.1"/>
    <property type="molecule type" value="Genomic_DNA"/>
</dbReference>
<dbReference type="InterPro" id="IPR029016">
    <property type="entry name" value="GAF-like_dom_sf"/>
</dbReference>
<dbReference type="InterPro" id="IPR005471">
    <property type="entry name" value="Tscrpt_reg_IclR_N"/>
</dbReference>